<sequence length="779" mass="91063">MHPIDIVGFRNFRIFNDHDGFFENLTAINLLTGTNNSGKSSIIKGMQLLKNSVSGDVFPNELDLTDQEHLLGNLENLLFNKENKEVMISLPFNYFGQRYTYIKLTYSVLDTDSYKGKLRKMEVCDGKDHDFLFYFEFKNATEEDIADDKKEYEKQTQEYEKLIQDPDISKKDLWKIYGIFARPFEDPMVGLVEWKFNSSKLSSYLSEIYEFYNFYVEEERNTRWLDWVDNIAEKEDYCFIPSAVVNAFRSKPDIGKWNDFIKQLEETGDRKGKLKIGDHDFEPPEVFYPQPEVEDVFYGSILEIIRDNLKWMETESTDETINKYNVLEETFKKGWEVLKHRLLSINYLSTVREQHVRIYNASLNSPFVNLLKAYIPLQHDPNTFVNKYLQAFEIGKRLDVELRLDYQLIFVSVIDNIGKKRELVDYGYGIKQLILLLIQISVLAEKNKRILHDYGDDGEYYMDQFDPSLLLIEEPETNLHPKWQSLLSEMFYEANKKFNIQFVVETHSEYLIRNFQNLVASNNDFSDSIKIFYLRNIHALADGKKQVETIAIAEDGSINYEAFDSGFFDESNNLQLSLLNIRRDRFITEFIGLKKNLDENEEKITLLEEKIDEYHHKTDVQRYVQNICSIFNSAKLDNRTIDYLASGQYLLNIISVGSDFSPVVLQYGRAMENELKKLFGSVNATKKWKIGVMQGSLEKFKFGMNRISVCCNASEFTLLNTVLSSMFVDPLSLQIDMINELRETRNNAGHPGILMAKQDAEQYIELMTQFLLTWSDNIV</sequence>
<accession>A0A3S4MGB1</accession>
<dbReference type="SUPFAM" id="SSF52540">
    <property type="entry name" value="P-loop containing nucleoside triphosphate hydrolases"/>
    <property type="match status" value="1"/>
</dbReference>
<dbReference type="OrthoDB" id="9792800at2"/>
<keyword evidence="1" id="KW-0175">Coiled coil</keyword>
<dbReference type="EMBL" id="LR134289">
    <property type="protein sequence ID" value="VEE11255.1"/>
    <property type="molecule type" value="Genomic_DNA"/>
</dbReference>
<dbReference type="STRING" id="525257.HMPREF0204_15105"/>
<proteinExistence type="predicted"/>
<dbReference type="AlphaFoldDB" id="A0A3S4MGB1"/>
<dbReference type="Proteomes" id="UP000279227">
    <property type="component" value="Chromosome"/>
</dbReference>
<evidence type="ECO:0000313" key="4">
    <source>
        <dbReference type="Proteomes" id="UP000279227"/>
    </source>
</evidence>
<name>A0A3S4MGB1_CHRGE</name>
<feature type="domain" description="ATPase AAA-type core" evidence="2">
    <location>
        <begin position="336"/>
        <end position="512"/>
    </location>
</feature>
<dbReference type="PANTHER" id="PTHR43581">
    <property type="entry name" value="ATP/GTP PHOSPHATASE"/>
    <property type="match status" value="1"/>
</dbReference>
<dbReference type="KEGG" id="cgle:NCTC11432_04700"/>
<protein>
    <submittedName>
        <fullName evidence="3">Uncharacterized conserved protein</fullName>
    </submittedName>
</protein>
<dbReference type="RefSeq" id="WP_002981330.1">
    <property type="nucleotide sequence ID" value="NZ_CP068486.1"/>
</dbReference>
<reference evidence="3 4" key="1">
    <citation type="submission" date="2018-12" db="EMBL/GenBank/DDBJ databases">
        <authorList>
            <consortium name="Pathogen Informatics"/>
        </authorList>
    </citation>
    <scope>NUCLEOTIDE SEQUENCE [LARGE SCALE GENOMIC DNA]</scope>
    <source>
        <strain evidence="3 4">NCTC11432</strain>
    </source>
</reference>
<dbReference type="InterPro" id="IPR027417">
    <property type="entry name" value="P-loop_NTPase"/>
</dbReference>
<dbReference type="PANTHER" id="PTHR43581:SF4">
    <property type="entry name" value="ATP_GTP PHOSPHATASE"/>
    <property type="match status" value="1"/>
</dbReference>
<evidence type="ECO:0000259" key="2">
    <source>
        <dbReference type="Pfam" id="PF13304"/>
    </source>
</evidence>
<evidence type="ECO:0000256" key="1">
    <source>
        <dbReference type="SAM" id="Coils"/>
    </source>
</evidence>
<feature type="coiled-coil region" evidence="1">
    <location>
        <begin position="138"/>
        <end position="165"/>
    </location>
</feature>
<dbReference type="InterPro" id="IPR003959">
    <property type="entry name" value="ATPase_AAA_core"/>
</dbReference>
<feature type="coiled-coil region" evidence="1">
    <location>
        <begin position="590"/>
        <end position="617"/>
    </location>
</feature>
<organism evidence="3 4">
    <name type="scientific">Chryseobacterium gleum</name>
    <name type="common">Flavobacterium gleum</name>
    <dbReference type="NCBI Taxonomy" id="250"/>
    <lineage>
        <taxon>Bacteria</taxon>
        <taxon>Pseudomonadati</taxon>
        <taxon>Bacteroidota</taxon>
        <taxon>Flavobacteriia</taxon>
        <taxon>Flavobacteriales</taxon>
        <taxon>Weeksellaceae</taxon>
        <taxon>Chryseobacterium group</taxon>
        <taxon>Chryseobacterium</taxon>
    </lineage>
</organism>
<dbReference type="Gene3D" id="3.40.50.300">
    <property type="entry name" value="P-loop containing nucleotide triphosphate hydrolases"/>
    <property type="match status" value="1"/>
</dbReference>
<evidence type="ECO:0000313" key="3">
    <source>
        <dbReference type="EMBL" id="VEE11255.1"/>
    </source>
</evidence>
<gene>
    <name evidence="3" type="ORF">NCTC11432_04700</name>
</gene>
<dbReference type="InterPro" id="IPR051396">
    <property type="entry name" value="Bact_Antivir_Def_Nuclease"/>
</dbReference>
<dbReference type="GeneID" id="93023409"/>
<dbReference type="Pfam" id="PF13304">
    <property type="entry name" value="AAA_21"/>
    <property type="match status" value="1"/>
</dbReference>